<keyword evidence="11" id="KW-1185">Reference proteome</keyword>
<dbReference type="AlphaFoldDB" id="A0A0N0NI48"/>
<dbReference type="EMBL" id="LFJN01000045">
    <property type="protein sequence ID" value="KPI35029.1"/>
    <property type="molecule type" value="Genomic_DNA"/>
</dbReference>
<dbReference type="Gene3D" id="1.20.1740.10">
    <property type="entry name" value="Amino acid/polyamine transporter I"/>
    <property type="match status" value="1"/>
</dbReference>
<evidence type="ECO:0000256" key="3">
    <source>
        <dbReference type="ARBA" id="ARBA00022692"/>
    </source>
</evidence>
<dbReference type="PANTHER" id="PTHR43341">
    <property type="entry name" value="AMINO ACID PERMEASE"/>
    <property type="match status" value="1"/>
</dbReference>
<dbReference type="InterPro" id="IPR004841">
    <property type="entry name" value="AA-permease/SLC12A_dom"/>
</dbReference>
<dbReference type="RefSeq" id="XP_017994992.1">
    <property type="nucleotide sequence ID" value="XM_018147587.1"/>
</dbReference>
<keyword evidence="4" id="KW-0029">Amino-acid transport</keyword>
<comment type="subcellular location">
    <subcellularLocation>
        <location evidence="1">Membrane</location>
        <topology evidence="1">Multi-pass membrane protein</topology>
    </subcellularLocation>
</comment>
<feature type="transmembrane region" description="Helical" evidence="8">
    <location>
        <begin position="510"/>
        <end position="531"/>
    </location>
</feature>
<proteinExistence type="predicted"/>
<dbReference type="GO" id="GO:0016020">
    <property type="term" value="C:membrane"/>
    <property type="evidence" value="ECO:0007669"/>
    <property type="project" value="UniProtKB-SubCell"/>
</dbReference>
<protein>
    <submittedName>
        <fullName evidence="10">Amino-acid permease inda1</fullName>
    </submittedName>
</protein>
<dbReference type="Pfam" id="PF00324">
    <property type="entry name" value="AA_permease"/>
    <property type="match status" value="1"/>
</dbReference>
<dbReference type="PROSITE" id="PS00218">
    <property type="entry name" value="AMINO_ACID_PERMEASE_1"/>
    <property type="match status" value="1"/>
</dbReference>
<sequence length="577" mass="63926">MATIQENKTPDTSSDTPASMEKGVDRQPSVGDGTVPYNMREADFMTRNGLNLKSFQRRDWGIHDSQLDRSMKKRHLNMIAIGGSIGAGFFVGSGGALATGGPGSVLLCFLIAGVMIFNVVHSLGELAVMYPVSGGFYTYAVRFIDPSWGFAMGWNYVLQWTIVLPFELVVATFTCQYWNRDISIAVWVSVFWVVIIFINIFGTLGYAEEEFLSSCFKLAAIIIFMIVAIVLICGGGPSDGLYGEYWGARVWYDPGAFQNGFRGFCTVFVTAAFSYAGTELVGLAAAESENPLKALPSAIKQVFWRITFFYVLGLTLVCMLISSTDERLLNAENRYRDGVAPFVLAARDAGLRGYDSFMNVVILVSVVSLGVSCVYGGSRTLTALAEQGYAPKIFAYIDRSGRPLPSVLVVLSFGALAYVQMAPDGSTVFGWLLAMSSLAALLTWGSICYSHIRFRQAWKAQGHTVDEIPHQAIFGVWGAWAGLALVILIFTAQLYTAICPVGGGYTDAEGFFNVMLTVPVIMVFWIVGYLWKRQGFLKIDQIDVDSGRREIDWEYVHERRRLYASWPWWRKAINQLW</sequence>
<evidence type="ECO:0000256" key="6">
    <source>
        <dbReference type="ARBA" id="ARBA00023136"/>
    </source>
</evidence>
<dbReference type="VEuPathDB" id="FungiDB:AB675_7234"/>
<feature type="transmembrane region" description="Helical" evidence="8">
    <location>
        <begin position="103"/>
        <end position="120"/>
    </location>
</feature>
<evidence type="ECO:0000256" key="5">
    <source>
        <dbReference type="ARBA" id="ARBA00022989"/>
    </source>
</evidence>
<feature type="compositionally biased region" description="Polar residues" evidence="7">
    <location>
        <begin position="1"/>
        <end position="17"/>
    </location>
</feature>
<dbReference type="PANTHER" id="PTHR43341:SF12">
    <property type="entry name" value="AMINO ACID TRANSPORTER (EUROFUNG)"/>
    <property type="match status" value="1"/>
</dbReference>
<feature type="transmembrane region" description="Helical" evidence="8">
    <location>
        <begin position="428"/>
        <end position="452"/>
    </location>
</feature>
<dbReference type="Proteomes" id="UP000038010">
    <property type="component" value="Unassembled WGS sequence"/>
</dbReference>
<feature type="domain" description="Amino acid permease/ SLC12A" evidence="9">
    <location>
        <begin position="75"/>
        <end position="539"/>
    </location>
</feature>
<feature type="transmembrane region" description="Helical" evidence="8">
    <location>
        <begin position="127"/>
        <end position="144"/>
    </location>
</feature>
<evidence type="ECO:0000256" key="7">
    <source>
        <dbReference type="SAM" id="MobiDB-lite"/>
    </source>
</evidence>
<dbReference type="GeneID" id="28739467"/>
<feature type="transmembrane region" description="Helical" evidence="8">
    <location>
        <begin position="211"/>
        <end position="233"/>
    </location>
</feature>
<dbReference type="PIRSF" id="PIRSF006060">
    <property type="entry name" value="AA_transporter"/>
    <property type="match status" value="1"/>
</dbReference>
<accession>A0A0N0NI48</accession>
<evidence type="ECO:0000313" key="10">
    <source>
        <dbReference type="EMBL" id="KPI35029.1"/>
    </source>
</evidence>
<keyword evidence="5 8" id="KW-1133">Transmembrane helix</keyword>
<evidence type="ECO:0000256" key="1">
    <source>
        <dbReference type="ARBA" id="ARBA00004141"/>
    </source>
</evidence>
<keyword evidence="6 8" id="KW-0472">Membrane</keyword>
<feature type="transmembrane region" description="Helical" evidence="8">
    <location>
        <begin position="302"/>
        <end position="322"/>
    </location>
</feature>
<feature type="transmembrane region" description="Helical" evidence="8">
    <location>
        <begin position="357"/>
        <end position="377"/>
    </location>
</feature>
<keyword evidence="2" id="KW-0813">Transport</keyword>
<dbReference type="GO" id="GO:0015171">
    <property type="term" value="F:amino acid transmembrane transporter activity"/>
    <property type="evidence" value="ECO:0007669"/>
    <property type="project" value="TreeGrafter"/>
</dbReference>
<evidence type="ECO:0000256" key="2">
    <source>
        <dbReference type="ARBA" id="ARBA00022448"/>
    </source>
</evidence>
<keyword evidence="3 8" id="KW-0812">Transmembrane</keyword>
<dbReference type="OrthoDB" id="3900342at2759"/>
<gene>
    <name evidence="10" type="ORF">AB675_7234</name>
</gene>
<evidence type="ECO:0000313" key="11">
    <source>
        <dbReference type="Proteomes" id="UP000038010"/>
    </source>
</evidence>
<name>A0A0N0NI48_9EURO</name>
<evidence type="ECO:0000256" key="8">
    <source>
        <dbReference type="SAM" id="Phobius"/>
    </source>
</evidence>
<feature type="transmembrane region" description="Helical" evidence="8">
    <location>
        <begin position="473"/>
        <end position="498"/>
    </location>
</feature>
<reference evidence="10 11" key="1">
    <citation type="submission" date="2015-06" db="EMBL/GenBank/DDBJ databases">
        <title>Draft genome of the ant-associated black yeast Phialophora attae CBS 131958.</title>
        <authorList>
            <person name="Moreno L.F."/>
            <person name="Stielow B.J."/>
            <person name="de Hoog S."/>
            <person name="Vicente V.A."/>
            <person name="Weiss V.A."/>
            <person name="de Vries M."/>
            <person name="Cruz L.M."/>
            <person name="Souza E.M."/>
        </authorList>
    </citation>
    <scope>NUCLEOTIDE SEQUENCE [LARGE SCALE GENOMIC DNA]</scope>
    <source>
        <strain evidence="10 11">CBS 131958</strain>
    </source>
</reference>
<feature type="region of interest" description="Disordered" evidence="7">
    <location>
        <begin position="1"/>
        <end position="32"/>
    </location>
</feature>
<evidence type="ECO:0000259" key="9">
    <source>
        <dbReference type="Pfam" id="PF00324"/>
    </source>
</evidence>
<dbReference type="InterPro" id="IPR050524">
    <property type="entry name" value="APC_YAT"/>
</dbReference>
<feature type="transmembrane region" description="Helical" evidence="8">
    <location>
        <begin position="156"/>
        <end position="177"/>
    </location>
</feature>
<organism evidence="10 11">
    <name type="scientific">Cyphellophora attinorum</name>
    <dbReference type="NCBI Taxonomy" id="1664694"/>
    <lineage>
        <taxon>Eukaryota</taxon>
        <taxon>Fungi</taxon>
        <taxon>Dikarya</taxon>
        <taxon>Ascomycota</taxon>
        <taxon>Pezizomycotina</taxon>
        <taxon>Eurotiomycetes</taxon>
        <taxon>Chaetothyriomycetidae</taxon>
        <taxon>Chaetothyriales</taxon>
        <taxon>Cyphellophoraceae</taxon>
        <taxon>Cyphellophora</taxon>
    </lineage>
</organism>
<dbReference type="FunFam" id="1.20.1740.10:FF:000017">
    <property type="entry name" value="Amino acid permease"/>
    <property type="match status" value="1"/>
</dbReference>
<evidence type="ECO:0000256" key="4">
    <source>
        <dbReference type="ARBA" id="ARBA00022970"/>
    </source>
</evidence>
<feature type="transmembrane region" description="Helical" evidence="8">
    <location>
        <begin position="184"/>
        <end position="205"/>
    </location>
</feature>
<feature type="transmembrane region" description="Helical" evidence="8">
    <location>
        <begin position="76"/>
        <end position="97"/>
    </location>
</feature>
<dbReference type="InterPro" id="IPR004840">
    <property type="entry name" value="Amino_acid_permease_CS"/>
</dbReference>
<comment type="caution">
    <text evidence="10">The sequence shown here is derived from an EMBL/GenBank/DDBJ whole genome shotgun (WGS) entry which is preliminary data.</text>
</comment>